<name>A0A4P6YWH4_9LACO</name>
<reference evidence="2" key="1">
    <citation type="submission" date="2019-03" db="EMBL/GenBank/DDBJ databases">
        <title>Weissella sp. 26KH-42 Genome sequencing.</title>
        <authorList>
            <person name="Heo J."/>
            <person name="Kim S.-J."/>
            <person name="Kim J.-S."/>
            <person name="Hong S.-B."/>
            <person name="Kwon S.-W."/>
        </authorList>
    </citation>
    <scope>NUCLEOTIDE SEQUENCE [LARGE SCALE GENOMIC DNA]</scope>
    <source>
        <strain evidence="2">26KH-42</strain>
    </source>
</reference>
<dbReference type="KEGG" id="wei:EQG49_12325"/>
<gene>
    <name evidence="1" type="ORF">EQG49_12325</name>
</gene>
<dbReference type="RefSeq" id="WP_133364261.1">
    <property type="nucleotide sequence ID" value="NZ_CP037940.1"/>
</dbReference>
<evidence type="ECO:0000313" key="2">
    <source>
        <dbReference type="Proteomes" id="UP000292886"/>
    </source>
</evidence>
<dbReference type="AlphaFoldDB" id="A0A4P6YWH4"/>
<organism evidence="1 2">
    <name type="scientific">Periweissella cryptocerci</name>
    <dbReference type="NCBI Taxonomy" id="2506420"/>
    <lineage>
        <taxon>Bacteria</taxon>
        <taxon>Bacillati</taxon>
        <taxon>Bacillota</taxon>
        <taxon>Bacilli</taxon>
        <taxon>Lactobacillales</taxon>
        <taxon>Lactobacillaceae</taxon>
        <taxon>Periweissella</taxon>
    </lineage>
</organism>
<accession>A0A4P6YWH4</accession>
<dbReference type="Proteomes" id="UP000292886">
    <property type="component" value="Chromosome"/>
</dbReference>
<dbReference type="EMBL" id="CP037940">
    <property type="protein sequence ID" value="QBO37184.1"/>
    <property type="molecule type" value="Genomic_DNA"/>
</dbReference>
<keyword evidence="2" id="KW-1185">Reference proteome</keyword>
<proteinExistence type="predicted"/>
<evidence type="ECO:0000313" key="1">
    <source>
        <dbReference type="EMBL" id="QBO37184.1"/>
    </source>
</evidence>
<protein>
    <submittedName>
        <fullName evidence="1">Uncharacterized protein</fullName>
    </submittedName>
</protein>
<sequence>MNGNQYYHKHIDKVIDKYNELIQLVTQSSLKPTVVSYENILAGFDFLIGREPEGWGWVGNWNRRELQRLRLGIVKENGFRSEQHKGEVIDSLELLRAKYEDVGGGLMPTDPFDQ</sequence>